<reference evidence="1 2" key="1">
    <citation type="submission" date="2023-08" db="EMBL/GenBank/DDBJ databases">
        <title>Implementing the SeqCode for naming new Mesorhizobium species isolated from Vachellia karroo root nodules.</title>
        <authorList>
            <person name="Van Lill M."/>
        </authorList>
    </citation>
    <scope>NUCLEOTIDE SEQUENCE [LARGE SCALE GENOMIC DNA]</scope>
    <source>
        <strain evidence="1 2">VK3E</strain>
    </source>
</reference>
<dbReference type="Proteomes" id="UP001272097">
    <property type="component" value="Unassembled WGS sequence"/>
</dbReference>
<organism evidence="1 2">
    <name type="scientific">Mesorhizobium australafricanum</name>
    <dbReference type="NCBI Taxonomy" id="3072311"/>
    <lineage>
        <taxon>Bacteria</taxon>
        <taxon>Pseudomonadati</taxon>
        <taxon>Pseudomonadota</taxon>
        <taxon>Alphaproteobacteria</taxon>
        <taxon>Hyphomicrobiales</taxon>
        <taxon>Phyllobacteriaceae</taxon>
        <taxon>Mesorhizobium</taxon>
    </lineage>
</organism>
<evidence type="ECO:0000313" key="2">
    <source>
        <dbReference type="Proteomes" id="UP001272097"/>
    </source>
</evidence>
<gene>
    <name evidence="1" type="ORF">RFM51_18765</name>
</gene>
<comment type="caution">
    <text evidence="1">The sequence shown here is derived from an EMBL/GenBank/DDBJ whole genome shotgun (WGS) entry which is preliminary data.</text>
</comment>
<dbReference type="EMBL" id="JAVIIS010000027">
    <property type="protein sequence ID" value="MDX8441637.1"/>
    <property type="molecule type" value="Genomic_DNA"/>
</dbReference>
<evidence type="ECO:0000313" key="1">
    <source>
        <dbReference type="EMBL" id="MDX8441637.1"/>
    </source>
</evidence>
<name>A0ABU4X387_9HYPH</name>
<protein>
    <submittedName>
        <fullName evidence="1">Uncharacterized protein</fullName>
    </submittedName>
</protein>
<accession>A0ABU4X387</accession>
<dbReference type="RefSeq" id="WP_320215602.1">
    <property type="nucleotide sequence ID" value="NZ_JAVIIS010000027.1"/>
</dbReference>
<proteinExistence type="predicted"/>
<keyword evidence="2" id="KW-1185">Reference proteome</keyword>
<sequence length="81" mass="8870">MLFVIDSSLGDPVSRVVDGLSGHGISSSTPSLPVDERLALLPVRKGRRLIEYSMHICGRENAYRPGSPHWRELAIADAKQS</sequence>